<proteinExistence type="predicted"/>
<keyword evidence="2" id="KW-1185">Reference proteome</keyword>
<protein>
    <submittedName>
        <fullName evidence="1">Uncharacterized protein</fullName>
    </submittedName>
</protein>
<gene>
    <name evidence="1" type="ORF">P7K49_005369</name>
</gene>
<dbReference type="Proteomes" id="UP001266305">
    <property type="component" value="Unassembled WGS sequence"/>
</dbReference>
<name>A0ABQ9WA27_SAGOE</name>
<organism evidence="1 2">
    <name type="scientific">Saguinus oedipus</name>
    <name type="common">Cotton-top tamarin</name>
    <name type="synonym">Oedipomidas oedipus</name>
    <dbReference type="NCBI Taxonomy" id="9490"/>
    <lineage>
        <taxon>Eukaryota</taxon>
        <taxon>Metazoa</taxon>
        <taxon>Chordata</taxon>
        <taxon>Craniata</taxon>
        <taxon>Vertebrata</taxon>
        <taxon>Euteleostomi</taxon>
        <taxon>Mammalia</taxon>
        <taxon>Eutheria</taxon>
        <taxon>Euarchontoglires</taxon>
        <taxon>Primates</taxon>
        <taxon>Haplorrhini</taxon>
        <taxon>Platyrrhini</taxon>
        <taxon>Cebidae</taxon>
        <taxon>Callitrichinae</taxon>
        <taxon>Saguinus</taxon>
    </lineage>
</organism>
<reference evidence="1 2" key="1">
    <citation type="submission" date="2023-05" db="EMBL/GenBank/DDBJ databases">
        <title>B98-5 Cell Line De Novo Hybrid Assembly: An Optical Mapping Approach.</title>
        <authorList>
            <person name="Kananen K."/>
            <person name="Auerbach J.A."/>
            <person name="Kautto E."/>
            <person name="Blachly J.S."/>
        </authorList>
    </citation>
    <scope>NUCLEOTIDE SEQUENCE [LARGE SCALE GENOMIC DNA]</scope>
    <source>
        <strain evidence="1">B95-8</strain>
        <tissue evidence="1">Cell line</tissue>
    </source>
</reference>
<sequence>MAAVQDSLKSLTGKPLWVEKEDPPNCITSVLCTAATLPPDTQCHTLHPILSAAAPLAPDNQP</sequence>
<accession>A0ABQ9WA27</accession>
<dbReference type="EMBL" id="JASSZA010000002">
    <property type="protein sequence ID" value="KAK2118482.1"/>
    <property type="molecule type" value="Genomic_DNA"/>
</dbReference>
<evidence type="ECO:0000313" key="2">
    <source>
        <dbReference type="Proteomes" id="UP001266305"/>
    </source>
</evidence>
<comment type="caution">
    <text evidence="1">The sequence shown here is derived from an EMBL/GenBank/DDBJ whole genome shotgun (WGS) entry which is preliminary data.</text>
</comment>
<evidence type="ECO:0000313" key="1">
    <source>
        <dbReference type="EMBL" id="KAK2118482.1"/>
    </source>
</evidence>